<comment type="similarity">
    <text evidence="1">Belongs to the isocitrate and isopropylmalate dehydrogenases family.</text>
</comment>
<accession>A0A094ZJS7</accession>
<dbReference type="PANTHER" id="PTHR11835:SF34">
    <property type="entry name" value="ISOCITRATE DEHYDROGENASE [NAD] SUBUNIT ALPHA, MITOCHONDRIAL"/>
    <property type="match status" value="1"/>
</dbReference>
<evidence type="ECO:0000256" key="6">
    <source>
        <dbReference type="ARBA" id="ARBA00042862"/>
    </source>
</evidence>
<evidence type="ECO:0000256" key="2">
    <source>
        <dbReference type="ARBA" id="ARBA00013012"/>
    </source>
</evidence>
<dbReference type="GO" id="GO:0005739">
    <property type="term" value="C:mitochondrion"/>
    <property type="evidence" value="ECO:0007669"/>
    <property type="project" value="TreeGrafter"/>
</dbReference>
<dbReference type="PANTHER" id="PTHR11835">
    <property type="entry name" value="DECARBOXYLATING DEHYDROGENASES-ISOCITRATE, ISOPROPYLMALATE, TARTRATE"/>
    <property type="match status" value="1"/>
</dbReference>
<gene>
    <name evidence="8" type="ORF">MS3_02413</name>
</gene>
<feature type="domain" description="Isopropylmalate dehydrogenase-like" evidence="7">
    <location>
        <begin position="11"/>
        <end position="85"/>
    </location>
</feature>
<dbReference type="Gene3D" id="3.40.718.10">
    <property type="entry name" value="Isopropylmalate Dehydrogenase"/>
    <property type="match status" value="1"/>
</dbReference>
<proteinExistence type="inferred from homology"/>
<dbReference type="STRING" id="6185.A0A094ZJS7"/>
<keyword evidence="3" id="KW-0816">Tricarboxylic acid cycle</keyword>
<dbReference type="EC" id="1.1.1.41" evidence="2"/>
<dbReference type="GO" id="GO:0006099">
    <property type="term" value="P:tricarboxylic acid cycle"/>
    <property type="evidence" value="ECO:0007669"/>
    <property type="project" value="UniProtKB-KW"/>
</dbReference>
<name>A0A094ZJS7_SCHHA</name>
<evidence type="ECO:0000313" key="8">
    <source>
        <dbReference type="EMBL" id="KGB34217.1"/>
    </source>
</evidence>
<sequence length="95" mass="11243">MKLLITMFVWLVKENIEVEYSGIEYVIADSVVQDIKWFSEEPRRCVTRFAFQCVKDNDRHSVIAVHKAIIMRISDGLLLQVCREEFYDMLWILSA</sequence>
<dbReference type="Pfam" id="PF00180">
    <property type="entry name" value="Iso_dh"/>
    <property type="match status" value="1"/>
</dbReference>
<protein>
    <recommendedName>
        <fullName evidence="2">isocitrate dehydrogenase (NAD(+))</fullName>
        <ecNumber evidence="2">1.1.1.41</ecNumber>
    </recommendedName>
    <alternativeName>
        <fullName evidence="6">Isocitric dehydrogenase subunit alpha</fullName>
    </alternativeName>
    <alternativeName>
        <fullName evidence="5">NAD(+)-specific ICDH subunit alpha</fullName>
    </alternativeName>
</protein>
<evidence type="ECO:0000259" key="7">
    <source>
        <dbReference type="Pfam" id="PF00180"/>
    </source>
</evidence>
<reference evidence="8" key="1">
    <citation type="journal article" date="2012" name="Nat. Genet.">
        <title>Whole-genome sequence of Schistosoma haematobium.</title>
        <authorList>
            <person name="Young N.D."/>
            <person name="Jex A.R."/>
            <person name="Li B."/>
            <person name="Liu S."/>
            <person name="Yang L."/>
            <person name="Xiong Z."/>
            <person name="Li Y."/>
            <person name="Cantacessi C."/>
            <person name="Hall R.S."/>
            <person name="Xu X."/>
            <person name="Chen F."/>
            <person name="Wu X."/>
            <person name="Zerlotini A."/>
            <person name="Oliveira G."/>
            <person name="Hofmann A."/>
            <person name="Zhang G."/>
            <person name="Fang X."/>
            <person name="Kang Y."/>
            <person name="Campbell B.E."/>
            <person name="Loukas A."/>
            <person name="Ranganathan S."/>
            <person name="Rollinson D."/>
            <person name="Rinaldi G."/>
            <person name="Brindley P.J."/>
            <person name="Yang H."/>
            <person name="Wang J."/>
            <person name="Wang J."/>
            <person name="Gasser R.B."/>
        </authorList>
    </citation>
    <scope>NUCLEOTIDE SEQUENCE [LARGE SCALE GENOMIC DNA]</scope>
</reference>
<dbReference type="EMBL" id="KL250595">
    <property type="protein sequence ID" value="KGB34217.1"/>
    <property type="molecule type" value="Genomic_DNA"/>
</dbReference>
<dbReference type="AlphaFoldDB" id="A0A094ZJS7"/>
<dbReference type="GO" id="GO:0006102">
    <property type="term" value="P:isocitrate metabolic process"/>
    <property type="evidence" value="ECO:0007669"/>
    <property type="project" value="TreeGrafter"/>
</dbReference>
<evidence type="ECO:0000256" key="3">
    <source>
        <dbReference type="ARBA" id="ARBA00022532"/>
    </source>
</evidence>
<evidence type="ECO:0000256" key="4">
    <source>
        <dbReference type="ARBA" id="ARBA00023002"/>
    </source>
</evidence>
<organism evidence="8">
    <name type="scientific">Schistosoma haematobium</name>
    <name type="common">Blood fluke</name>
    <dbReference type="NCBI Taxonomy" id="6185"/>
    <lineage>
        <taxon>Eukaryota</taxon>
        <taxon>Metazoa</taxon>
        <taxon>Spiralia</taxon>
        <taxon>Lophotrochozoa</taxon>
        <taxon>Platyhelminthes</taxon>
        <taxon>Trematoda</taxon>
        <taxon>Digenea</taxon>
        <taxon>Strigeidida</taxon>
        <taxon>Schistosomatoidea</taxon>
        <taxon>Schistosomatidae</taxon>
        <taxon>Schistosoma</taxon>
    </lineage>
</organism>
<dbReference type="GO" id="GO:0004449">
    <property type="term" value="F:isocitrate dehydrogenase (NAD+) activity"/>
    <property type="evidence" value="ECO:0007669"/>
    <property type="project" value="UniProtKB-EC"/>
</dbReference>
<evidence type="ECO:0000256" key="5">
    <source>
        <dbReference type="ARBA" id="ARBA00042642"/>
    </source>
</evidence>
<evidence type="ECO:0000256" key="1">
    <source>
        <dbReference type="ARBA" id="ARBA00007769"/>
    </source>
</evidence>
<keyword evidence="4" id="KW-0560">Oxidoreductase</keyword>
<dbReference type="SUPFAM" id="SSF53659">
    <property type="entry name" value="Isocitrate/Isopropylmalate dehydrogenase-like"/>
    <property type="match status" value="1"/>
</dbReference>
<dbReference type="InterPro" id="IPR024084">
    <property type="entry name" value="IsoPropMal-DH-like_dom"/>
</dbReference>